<comment type="caution">
    <text evidence="1">The sequence shown here is derived from an EMBL/GenBank/DDBJ whole genome shotgun (WGS) entry which is preliminary data.</text>
</comment>
<reference evidence="1" key="1">
    <citation type="submission" date="2018-05" db="EMBL/GenBank/DDBJ databases">
        <title>Draft genome of Mucuna pruriens seed.</title>
        <authorList>
            <person name="Nnadi N.E."/>
            <person name="Vos R."/>
            <person name="Hasami M.H."/>
            <person name="Devisetty U.K."/>
            <person name="Aguiy J.C."/>
        </authorList>
    </citation>
    <scope>NUCLEOTIDE SEQUENCE [LARGE SCALE GENOMIC DNA]</scope>
    <source>
        <strain evidence="1">JCA_2017</strain>
    </source>
</reference>
<name>A0A371EFD0_MUCPR</name>
<dbReference type="AlphaFoldDB" id="A0A371EFD0"/>
<evidence type="ECO:0000313" key="2">
    <source>
        <dbReference type="Proteomes" id="UP000257109"/>
    </source>
</evidence>
<evidence type="ECO:0000313" key="1">
    <source>
        <dbReference type="EMBL" id="RDX64758.1"/>
    </source>
</evidence>
<sequence length="140" mass="15640">MIKVPSVVESKRIHHLSTEVTTSSKLEQSELHDLLKGKEGLSIKPRQQTKRPTTISKIRSLPIAARERWAANLGGRATIKCKAQQASTWELPMLTNWIKRQGCFRMATSYAFSMLSPKAIGEIVGNGPHQTFRASISEKL</sequence>
<feature type="non-terminal residue" evidence="1">
    <location>
        <position position="1"/>
    </location>
</feature>
<accession>A0A371EFD0</accession>
<dbReference type="EMBL" id="QJKJ01014238">
    <property type="protein sequence ID" value="RDX64758.1"/>
    <property type="molecule type" value="Genomic_DNA"/>
</dbReference>
<keyword evidence="2" id="KW-1185">Reference proteome</keyword>
<protein>
    <submittedName>
        <fullName evidence="1">Uncharacterized protein</fullName>
    </submittedName>
</protein>
<gene>
    <name evidence="1" type="ORF">CR513_56653</name>
</gene>
<organism evidence="1 2">
    <name type="scientific">Mucuna pruriens</name>
    <name type="common">Velvet bean</name>
    <name type="synonym">Dolichos pruriens</name>
    <dbReference type="NCBI Taxonomy" id="157652"/>
    <lineage>
        <taxon>Eukaryota</taxon>
        <taxon>Viridiplantae</taxon>
        <taxon>Streptophyta</taxon>
        <taxon>Embryophyta</taxon>
        <taxon>Tracheophyta</taxon>
        <taxon>Spermatophyta</taxon>
        <taxon>Magnoliopsida</taxon>
        <taxon>eudicotyledons</taxon>
        <taxon>Gunneridae</taxon>
        <taxon>Pentapetalae</taxon>
        <taxon>rosids</taxon>
        <taxon>fabids</taxon>
        <taxon>Fabales</taxon>
        <taxon>Fabaceae</taxon>
        <taxon>Papilionoideae</taxon>
        <taxon>50 kb inversion clade</taxon>
        <taxon>NPAAA clade</taxon>
        <taxon>indigoferoid/millettioid clade</taxon>
        <taxon>Phaseoleae</taxon>
        <taxon>Mucuna</taxon>
    </lineage>
</organism>
<proteinExistence type="predicted"/>
<dbReference type="Proteomes" id="UP000257109">
    <property type="component" value="Unassembled WGS sequence"/>
</dbReference>